<dbReference type="RefSeq" id="WP_150114425.1">
    <property type="nucleotide sequence ID" value="NZ_LKST01000003.1"/>
</dbReference>
<accession>A0A0Q0YC08</accession>
<gene>
    <name evidence="2" type="ORF">Cocul_01689</name>
</gene>
<comment type="caution">
    <text evidence="2">The sequence shown here is derived from an EMBL/GenBank/DDBJ whole genome shotgun (WGS) entry which is preliminary data.</text>
</comment>
<dbReference type="EMBL" id="LKST01000003">
    <property type="protein sequence ID" value="KQB83619.1"/>
    <property type="molecule type" value="Genomic_DNA"/>
</dbReference>
<keyword evidence="1" id="KW-0472">Membrane</keyword>
<dbReference type="AlphaFoldDB" id="A0A0Q0YC08"/>
<dbReference type="OrthoDB" id="3654456at2"/>
<protein>
    <submittedName>
        <fullName evidence="2">Uncharacterized protein</fullName>
    </submittedName>
</protein>
<dbReference type="Proteomes" id="UP000050517">
    <property type="component" value="Unassembled WGS sequence"/>
</dbReference>
<evidence type="ECO:0000313" key="3">
    <source>
        <dbReference type="Proteomes" id="UP000050517"/>
    </source>
</evidence>
<feature type="transmembrane region" description="Helical" evidence="1">
    <location>
        <begin position="30"/>
        <end position="49"/>
    </location>
</feature>
<reference evidence="2 3" key="1">
    <citation type="submission" date="2015-10" db="EMBL/GenBank/DDBJ databases">
        <title>Corynebacteirum lowii and Corynebacterium oculi species nova, derived from human clinical disease and and emended description of Corynebacterium mastiditis.</title>
        <authorList>
            <person name="Bernard K."/>
            <person name="Pacheco A.L."/>
            <person name="Mcdougall C."/>
            <person name="Burtx T."/>
            <person name="Weibe D."/>
            <person name="Tyler S."/>
            <person name="Olson A.B."/>
            <person name="Cnockaert M."/>
            <person name="Eguchi H."/>
            <person name="Kuwahara T."/>
            <person name="Nakayama-Imaohji H."/>
            <person name="Boudewijins M."/>
            <person name="Van Hoecke F."/>
            <person name="Bernier A.-M."/>
            <person name="Vandamme P."/>
        </authorList>
    </citation>
    <scope>NUCLEOTIDE SEQUENCE [LARGE SCALE GENOMIC DNA]</scope>
    <source>
        <strain evidence="2 3">NML 130210</strain>
    </source>
</reference>
<name>A0A0Q0YC08_9CORY</name>
<evidence type="ECO:0000256" key="1">
    <source>
        <dbReference type="SAM" id="Phobius"/>
    </source>
</evidence>
<keyword evidence="1" id="KW-1133">Transmembrane helix</keyword>
<keyword evidence="1" id="KW-0812">Transmembrane</keyword>
<dbReference type="STRING" id="1544416.Cocul_01689"/>
<evidence type="ECO:0000313" key="2">
    <source>
        <dbReference type="EMBL" id="KQB83619.1"/>
    </source>
</evidence>
<keyword evidence="3" id="KW-1185">Reference proteome</keyword>
<proteinExistence type="predicted"/>
<sequence>MSAPRNSGMVWRSIRLGATISLRSRSLGRIAVIAATSVAVMFLCLASALPQMISDRAERAEARLPRTEFLAEESVPYAQVSSRLALPEGNEMTTFLVAPGNAPVTEVPPPPWDWRSWRPRSPQ</sequence>
<organism evidence="2 3">
    <name type="scientific">Corynebacterium oculi</name>
    <dbReference type="NCBI Taxonomy" id="1544416"/>
    <lineage>
        <taxon>Bacteria</taxon>
        <taxon>Bacillati</taxon>
        <taxon>Actinomycetota</taxon>
        <taxon>Actinomycetes</taxon>
        <taxon>Mycobacteriales</taxon>
        <taxon>Corynebacteriaceae</taxon>
        <taxon>Corynebacterium</taxon>
    </lineage>
</organism>